<feature type="compositionally biased region" description="Low complexity" evidence="1">
    <location>
        <begin position="1"/>
        <end position="19"/>
    </location>
</feature>
<evidence type="ECO:0000313" key="3">
    <source>
        <dbReference type="EMBL" id="MCL7038799.1"/>
    </source>
</evidence>
<dbReference type="PANTHER" id="PTHR45090:SF8">
    <property type="entry name" value="J DOMAIN-CONTAINING PROTEIN"/>
    <property type="match status" value="1"/>
</dbReference>
<keyword evidence="4" id="KW-1185">Reference proteome</keyword>
<organism evidence="3 4">
    <name type="scientific">Papaver nudicaule</name>
    <name type="common">Iceland poppy</name>
    <dbReference type="NCBI Taxonomy" id="74823"/>
    <lineage>
        <taxon>Eukaryota</taxon>
        <taxon>Viridiplantae</taxon>
        <taxon>Streptophyta</taxon>
        <taxon>Embryophyta</taxon>
        <taxon>Tracheophyta</taxon>
        <taxon>Spermatophyta</taxon>
        <taxon>Magnoliopsida</taxon>
        <taxon>Ranunculales</taxon>
        <taxon>Papaveraceae</taxon>
        <taxon>Papaveroideae</taxon>
        <taxon>Papaver</taxon>
    </lineage>
</organism>
<evidence type="ECO:0000313" key="4">
    <source>
        <dbReference type="Proteomes" id="UP001177140"/>
    </source>
</evidence>
<dbReference type="Proteomes" id="UP001177140">
    <property type="component" value="Unassembled WGS sequence"/>
</dbReference>
<dbReference type="PANTHER" id="PTHR45090">
    <property type="entry name" value="CHAPERONE PROTEIN DNAJ 20 CHLOROPLASTIC"/>
    <property type="match status" value="1"/>
</dbReference>
<dbReference type="InterPro" id="IPR053232">
    <property type="entry name" value="DnaJ_C/III_chloroplastic"/>
</dbReference>
<dbReference type="InterPro" id="IPR001623">
    <property type="entry name" value="DnaJ_domain"/>
</dbReference>
<dbReference type="Pfam" id="PF00226">
    <property type="entry name" value="DnaJ"/>
    <property type="match status" value="1"/>
</dbReference>
<dbReference type="SMART" id="SM00271">
    <property type="entry name" value="DnaJ"/>
    <property type="match status" value="1"/>
</dbReference>
<feature type="domain" description="J" evidence="2">
    <location>
        <begin position="45"/>
        <end position="113"/>
    </location>
</feature>
<dbReference type="CDD" id="cd06257">
    <property type="entry name" value="DnaJ"/>
    <property type="match status" value="1"/>
</dbReference>
<dbReference type="InterPro" id="IPR036869">
    <property type="entry name" value="J_dom_sf"/>
</dbReference>
<dbReference type="Gene3D" id="1.10.287.110">
    <property type="entry name" value="DnaJ domain"/>
    <property type="match status" value="1"/>
</dbReference>
<evidence type="ECO:0000259" key="2">
    <source>
        <dbReference type="PROSITE" id="PS50076"/>
    </source>
</evidence>
<dbReference type="AlphaFoldDB" id="A0AA41VCN2"/>
<accession>A0AA41VCN2</accession>
<dbReference type="PROSITE" id="PS50076">
    <property type="entry name" value="DNAJ_2"/>
    <property type="match status" value="1"/>
</dbReference>
<dbReference type="GO" id="GO:0009507">
    <property type="term" value="C:chloroplast"/>
    <property type="evidence" value="ECO:0007669"/>
    <property type="project" value="TreeGrafter"/>
</dbReference>
<sequence length="164" mass="18874">MAFSPSSSSLTGSKLASRSNSFKRQKSFKTFSCRVASKNCSGGKNLYKVLSLSNENASETDIKKAYRTMALQYHPDVCPPSRKEESAHLFVELHKAYKILSDPNSRRKYDLELGFNKNYQRTSSDGVGYDDYGISRDKFIEQLYELKRRSQHRMSRKPEVSHKR</sequence>
<protein>
    <recommendedName>
        <fullName evidence="2">J domain-containing protein</fullName>
    </recommendedName>
</protein>
<proteinExistence type="predicted"/>
<dbReference type="PRINTS" id="PR00625">
    <property type="entry name" value="JDOMAIN"/>
</dbReference>
<dbReference type="EMBL" id="JAJJMA010194121">
    <property type="protein sequence ID" value="MCL7038799.1"/>
    <property type="molecule type" value="Genomic_DNA"/>
</dbReference>
<gene>
    <name evidence="3" type="ORF">MKW94_030768</name>
</gene>
<reference evidence="3" key="1">
    <citation type="submission" date="2022-03" db="EMBL/GenBank/DDBJ databases">
        <title>A functionally conserved STORR gene fusion in Papaver species that diverged 16.8 million years ago.</title>
        <authorList>
            <person name="Catania T."/>
        </authorList>
    </citation>
    <scope>NUCLEOTIDE SEQUENCE</scope>
    <source>
        <strain evidence="3">S-191538</strain>
    </source>
</reference>
<dbReference type="SUPFAM" id="SSF46565">
    <property type="entry name" value="Chaperone J-domain"/>
    <property type="match status" value="1"/>
</dbReference>
<evidence type="ECO:0000256" key="1">
    <source>
        <dbReference type="SAM" id="MobiDB-lite"/>
    </source>
</evidence>
<name>A0AA41VCN2_PAPNU</name>
<comment type="caution">
    <text evidence="3">The sequence shown here is derived from an EMBL/GenBank/DDBJ whole genome shotgun (WGS) entry which is preliminary data.</text>
</comment>
<feature type="region of interest" description="Disordered" evidence="1">
    <location>
        <begin position="1"/>
        <end position="26"/>
    </location>
</feature>